<dbReference type="GO" id="GO:0009007">
    <property type="term" value="F:site-specific DNA-methyltransferase (adenine-specific) activity"/>
    <property type="evidence" value="ECO:0007669"/>
    <property type="project" value="UniProtKB-EC"/>
</dbReference>
<dbReference type="Gene3D" id="3.40.50.150">
    <property type="entry name" value="Vaccinia Virus protein VP39"/>
    <property type="match status" value="1"/>
</dbReference>
<dbReference type="RefSeq" id="WP_119885612.1">
    <property type="nucleotide sequence ID" value="NZ_CP067169.1"/>
</dbReference>
<dbReference type="AlphaFoldDB" id="A0A418ZZG9"/>
<dbReference type="InterPro" id="IPR002052">
    <property type="entry name" value="DNA_methylase_N6_adenine_CS"/>
</dbReference>
<keyword evidence="3 8" id="KW-0489">Methyltransferase</keyword>
<dbReference type="Pfam" id="PF01555">
    <property type="entry name" value="N6_N4_Mtase"/>
    <property type="match status" value="1"/>
</dbReference>
<proteinExistence type="inferred from homology"/>
<feature type="domain" description="DNA methylase N-4/N-6" evidence="7">
    <location>
        <begin position="60"/>
        <end position="351"/>
    </location>
</feature>
<evidence type="ECO:0000256" key="1">
    <source>
        <dbReference type="ARBA" id="ARBA00006594"/>
    </source>
</evidence>
<evidence type="ECO:0000256" key="4">
    <source>
        <dbReference type="ARBA" id="ARBA00022679"/>
    </source>
</evidence>
<dbReference type="PROSITE" id="PS00092">
    <property type="entry name" value="N6_MTASE"/>
    <property type="match status" value="1"/>
</dbReference>
<comment type="similarity">
    <text evidence="1">Belongs to the N(4)/N(6)-methyltransferase family.</text>
</comment>
<dbReference type="GO" id="GO:0008170">
    <property type="term" value="F:N-methyltransferase activity"/>
    <property type="evidence" value="ECO:0007669"/>
    <property type="project" value="InterPro"/>
</dbReference>
<dbReference type="Proteomes" id="UP000285530">
    <property type="component" value="Unassembled WGS sequence"/>
</dbReference>
<dbReference type="EMBL" id="QZEV01000016">
    <property type="protein sequence ID" value="RJL05892.1"/>
    <property type="molecule type" value="Genomic_DNA"/>
</dbReference>
<evidence type="ECO:0000259" key="7">
    <source>
        <dbReference type="Pfam" id="PF01555"/>
    </source>
</evidence>
<dbReference type="EC" id="2.1.1.72" evidence="2"/>
<evidence type="ECO:0000313" key="8">
    <source>
        <dbReference type="EMBL" id="RJL05892.1"/>
    </source>
</evidence>
<organism evidence="8 9">
    <name type="scientific">Paracoccus aestuarii</name>
    <dbReference type="NCBI Taxonomy" id="453842"/>
    <lineage>
        <taxon>Bacteria</taxon>
        <taxon>Pseudomonadati</taxon>
        <taxon>Pseudomonadota</taxon>
        <taxon>Alphaproteobacteria</taxon>
        <taxon>Rhodobacterales</taxon>
        <taxon>Paracoccaceae</taxon>
        <taxon>Paracoccus</taxon>
    </lineage>
</organism>
<keyword evidence="5" id="KW-0949">S-adenosyl-L-methionine</keyword>
<evidence type="ECO:0000256" key="6">
    <source>
        <dbReference type="ARBA" id="ARBA00047942"/>
    </source>
</evidence>
<dbReference type="GO" id="GO:0032259">
    <property type="term" value="P:methylation"/>
    <property type="evidence" value="ECO:0007669"/>
    <property type="project" value="UniProtKB-KW"/>
</dbReference>
<gene>
    <name evidence="8" type="ORF">D3P06_05545</name>
</gene>
<dbReference type="InterPro" id="IPR029063">
    <property type="entry name" value="SAM-dependent_MTases_sf"/>
</dbReference>
<evidence type="ECO:0000256" key="5">
    <source>
        <dbReference type="ARBA" id="ARBA00022691"/>
    </source>
</evidence>
<comment type="catalytic activity">
    <reaction evidence="6">
        <text>a 2'-deoxyadenosine in DNA + S-adenosyl-L-methionine = an N(6)-methyl-2'-deoxyadenosine in DNA + S-adenosyl-L-homocysteine + H(+)</text>
        <dbReference type="Rhea" id="RHEA:15197"/>
        <dbReference type="Rhea" id="RHEA-COMP:12418"/>
        <dbReference type="Rhea" id="RHEA-COMP:12419"/>
        <dbReference type="ChEBI" id="CHEBI:15378"/>
        <dbReference type="ChEBI" id="CHEBI:57856"/>
        <dbReference type="ChEBI" id="CHEBI:59789"/>
        <dbReference type="ChEBI" id="CHEBI:90615"/>
        <dbReference type="ChEBI" id="CHEBI:90616"/>
        <dbReference type="EC" id="2.1.1.72"/>
    </reaction>
</comment>
<dbReference type="SUPFAM" id="SSF53335">
    <property type="entry name" value="S-adenosyl-L-methionine-dependent methyltransferases"/>
    <property type="match status" value="1"/>
</dbReference>
<sequence length="528" mass="59249">MPTLQWLTGDADRRAAARVPFRLLTEQPNLSYGEGDDGLLVQGDNLEALKALLPFYAGRVKCIYIDPPYNTRSAFEHYDDNLEHAQWLGMIVPRLMLLREFLSEEGSIWVSIDDNEGHYLKVVMDEVFGRRNFIDTITWQMIYTRKNSAHYFTGQTEFILPYAKNKNSMLFNVLPRGEEQNKNFKNPDNDPRGRWIDSAVHARNFYSKGNYEVVSPSGKKFTPPQGRYWSVSEENFRRLDSESRIWWGPRGSNAPRKKTFLDEVKQGVVPGNLWTYSDVGHNAQAKDEAKRLFSEGEIFITPKPERLIQRILHIATNPGDLVLDSFLGSGTTAAVAHKMGRRWIGVEMGDHARTHCATRLTKVIDGEQGGISKDVGWQGGGGFRFVTLGPRVYDENGVIAPEVRFADLARHVWFTETRRPLENMPDTPLLGIISPPPPVTEDPEAEAPPPAPDRAVALLFNGILKDRSSQGGNVLTRATLALIREHLPQGFAGTLTVYATACRLSPATLKAQGVQFRQTPYDLNAGGL</sequence>
<comment type="caution">
    <text evidence="8">The sequence shown here is derived from an EMBL/GenBank/DDBJ whole genome shotgun (WGS) entry which is preliminary data.</text>
</comment>
<evidence type="ECO:0000256" key="2">
    <source>
        <dbReference type="ARBA" id="ARBA00011900"/>
    </source>
</evidence>
<evidence type="ECO:0000256" key="3">
    <source>
        <dbReference type="ARBA" id="ARBA00022603"/>
    </source>
</evidence>
<protein>
    <recommendedName>
        <fullName evidence="2">site-specific DNA-methyltransferase (adenine-specific)</fullName>
        <ecNumber evidence="2">2.1.1.72</ecNumber>
    </recommendedName>
</protein>
<keyword evidence="9" id="KW-1185">Reference proteome</keyword>
<reference evidence="8 9" key="1">
    <citation type="submission" date="2018-09" db="EMBL/GenBank/DDBJ databases">
        <title>Paracoccus onubensis nov. sp. a moderate halophilic bacterium isolated from Gruta de las Maravillas (Aracena, Spain).</title>
        <authorList>
            <person name="Jurado V."/>
            <person name="Gutierrez-Patricio S."/>
            <person name="Gonzalez-Pimentel J.L."/>
            <person name="Laiz L."/>
            <person name="Saiz-Jimenez C."/>
        </authorList>
    </citation>
    <scope>NUCLEOTIDE SEQUENCE [LARGE SCALE GENOMIC DNA]</scope>
    <source>
        <strain evidence="8 9">DSM 19484</strain>
    </source>
</reference>
<keyword evidence="4 8" id="KW-0808">Transferase</keyword>
<dbReference type="InterPro" id="IPR002295">
    <property type="entry name" value="N4/N6-MTase_EcoPI_Mod-like"/>
</dbReference>
<dbReference type="PRINTS" id="PR00506">
    <property type="entry name" value="D21N6MTFRASE"/>
</dbReference>
<dbReference type="InterPro" id="IPR002941">
    <property type="entry name" value="DNA_methylase_N4/N6"/>
</dbReference>
<dbReference type="OrthoDB" id="9816043at2"/>
<dbReference type="GO" id="GO:0003677">
    <property type="term" value="F:DNA binding"/>
    <property type="evidence" value="ECO:0007669"/>
    <property type="project" value="InterPro"/>
</dbReference>
<evidence type="ECO:0000313" key="9">
    <source>
        <dbReference type="Proteomes" id="UP000285530"/>
    </source>
</evidence>
<accession>A0A418ZZG9</accession>
<name>A0A418ZZG9_9RHOB</name>